<dbReference type="Pfam" id="PF01757">
    <property type="entry name" value="Acyl_transf_3"/>
    <property type="match status" value="1"/>
</dbReference>
<evidence type="ECO:0000256" key="1">
    <source>
        <dbReference type="SAM" id="Phobius"/>
    </source>
</evidence>
<dbReference type="InterPro" id="IPR050879">
    <property type="entry name" value="Acyltransferase_3"/>
</dbReference>
<accession>A0A212ARC0</accession>
<protein>
    <submittedName>
        <fullName evidence="3">Acyltransferase</fullName>
    </submittedName>
</protein>
<feature type="transmembrane region" description="Helical" evidence="1">
    <location>
        <begin position="329"/>
        <end position="347"/>
    </location>
</feature>
<dbReference type="AlphaFoldDB" id="A0A212ARC0"/>
<evidence type="ECO:0000313" key="4">
    <source>
        <dbReference type="Proteomes" id="UP000196640"/>
    </source>
</evidence>
<gene>
    <name evidence="3" type="ORF">CDV52_08990</name>
</gene>
<dbReference type="PANTHER" id="PTHR23028">
    <property type="entry name" value="ACETYLTRANSFERASE"/>
    <property type="match status" value="1"/>
</dbReference>
<keyword evidence="1" id="KW-0812">Transmembrane</keyword>
<proteinExistence type="predicted"/>
<dbReference type="GO" id="GO:0009103">
    <property type="term" value="P:lipopolysaccharide biosynthetic process"/>
    <property type="evidence" value="ECO:0007669"/>
    <property type="project" value="TreeGrafter"/>
</dbReference>
<dbReference type="Proteomes" id="UP000196640">
    <property type="component" value="Unassembled WGS sequence"/>
</dbReference>
<feature type="transmembrane region" description="Helical" evidence="1">
    <location>
        <begin position="82"/>
        <end position="106"/>
    </location>
</feature>
<evidence type="ECO:0000259" key="2">
    <source>
        <dbReference type="Pfam" id="PF01757"/>
    </source>
</evidence>
<dbReference type="GO" id="GO:0016020">
    <property type="term" value="C:membrane"/>
    <property type="evidence" value="ECO:0007669"/>
    <property type="project" value="TreeGrafter"/>
</dbReference>
<comment type="caution">
    <text evidence="3">The sequence shown here is derived from an EMBL/GenBank/DDBJ whole genome shotgun (WGS) entry which is preliminary data.</text>
</comment>
<dbReference type="EMBL" id="NIPX01000010">
    <property type="protein sequence ID" value="OWJ84018.1"/>
    <property type="molecule type" value="Genomic_DNA"/>
</dbReference>
<dbReference type="InterPro" id="IPR002656">
    <property type="entry name" value="Acyl_transf_3_dom"/>
</dbReference>
<keyword evidence="1" id="KW-1133">Transmembrane helix</keyword>
<feature type="transmembrane region" description="Helical" evidence="1">
    <location>
        <begin position="37"/>
        <end position="61"/>
    </location>
</feature>
<keyword evidence="3" id="KW-0808">Transferase</keyword>
<sequence>MAHAVTHGSYITIPALDGFRALSVAIVLAGHSGISRLIPGGFGVTVFFFLSGFLITTLFLREIGTYGSISIRAFYMRRFLRLSPPLLVTLVVAYSLVAAGIIGGVINPMTIFSQLAYFYNYYALTPGAVPEGAVLPEGAVGLRVLWSLSVEEHFYLLYPMLFLLIMKGRVTMWHLGGLLAFFLAWRLFNWYVLGWGDHIYTRSDTRFDSILWGCLIALWQGKGIANRIMPLNGKVMWAWLALAATVTLLGFLYRNEAFRETWRYTLQGMALVPVFHYAITCSRHPAFRWLNWAPLAKIGVLSYSIYLIHYVILRGFAFNGIELHPVGNFVIGGGLSVLYALAISRFVEAPIRNLRHRFTGHRLQPTAAE</sequence>
<dbReference type="RefSeq" id="WP_088233582.1">
    <property type="nucleotide sequence ID" value="NZ_NIPX01000010.1"/>
</dbReference>
<feature type="transmembrane region" description="Helical" evidence="1">
    <location>
        <begin position="172"/>
        <end position="193"/>
    </location>
</feature>
<feature type="transmembrane region" description="Helical" evidence="1">
    <location>
        <begin position="144"/>
        <end position="165"/>
    </location>
</feature>
<dbReference type="OrthoDB" id="9796461at2"/>
<evidence type="ECO:0000313" key="3">
    <source>
        <dbReference type="EMBL" id="OWJ84018.1"/>
    </source>
</evidence>
<organism evidence="3 4">
    <name type="scientific">Haematobacter missouriensis</name>
    <dbReference type="NCBI Taxonomy" id="366616"/>
    <lineage>
        <taxon>Bacteria</taxon>
        <taxon>Pseudomonadati</taxon>
        <taxon>Pseudomonadota</taxon>
        <taxon>Alphaproteobacteria</taxon>
        <taxon>Rhodobacterales</taxon>
        <taxon>Paracoccaceae</taxon>
        <taxon>Haematobacter</taxon>
    </lineage>
</organism>
<feature type="transmembrane region" description="Helical" evidence="1">
    <location>
        <begin position="236"/>
        <end position="253"/>
    </location>
</feature>
<reference evidence="4" key="1">
    <citation type="submission" date="2016-11" db="EMBL/GenBank/DDBJ databases">
        <title>Comparison of Traditional DNA-DNA Hybridization with In Silico Genomic Analysis.</title>
        <authorList>
            <person name="Nicholson A.C."/>
            <person name="Humrighouse B.W."/>
            <person name="Graziano J."/>
            <person name="Lasker B."/>
            <person name="Whitney A.M."/>
            <person name="Mcquiston J.R."/>
            <person name="Bell M."/>
        </authorList>
    </citation>
    <scope>NUCLEOTIDE SEQUENCE [LARGE SCALE GENOMIC DNA]</scope>
    <source>
        <strain evidence="4">H2381</strain>
    </source>
</reference>
<dbReference type="GO" id="GO:0016747">
    <property type="term" value="F:acyltransferase activity, transferring groups other than amino-acyl groups"/>
    <property type="evidence" value="ECO:0007669"/>
    <property type="project" value="InterPro"/>
</dbReference>
<name>A0A212ARC0_9RHOB</name>
<keyword evidence="3" id="KW-0012">Acyltransferase</keyword>
<keyword evidence="1" id="KW-0472">Membrane</keyword>
<feature type="transmembrane region" description="Helical" evidence="1">
    <location>
        <begin position="298"/>
        <end position="317"/>
    </location>
</feature>
<dbReference type="PANTHER" id="PTHR23028:SF53">
    <property type="entry name" value="ACYL_TRANSF_3 DOMAIN-CONTAINING PROTEIN"/>
    <property type="match status" value="1"/>
</dbReference>
<feature type="domain" description="Acyltransferase 3" evidence="2">
    <location>
        <begin position="14"/>
        <end position="344"/>
    </location>
</feature>